<name>A0ABT9DYV2_9PROT</name>
<accession>A0ABT9DYV2</accession>
<protein>
    <submittedName>
        <fullName evidence="1">SDR family NAD(P)-dependent oxidoreductase</fullName>
    </submittedName>
</protein>
<dbReference type="PANTHER" id="PTHR43431:SF7">
    <property type="entry name" value="OXIDOREDUCTASE, SHORT CHAIN DEHYDROGENASE_REDUCTASE FAMILY (AFU_ORTHOLOGUE AFUA_5G14000)"/>
    <property type="match status" value="1"/>
</dbReference>
<comment type="caution">
    <text evidence="1">The sequence shown here is derived from an EMBL/GenBank/DDBJ whole genome shotgun (WGS) entry which is preliminary data.</text>
</comment>
<dbReference type="SUPFAM" id="SSF51735">
    <property type="entry name" value="NAD(P)-binding Rossmann-fold domains"/>
    <property type="match status" value="1"/>
</dbReference>
<evidence type="ECO:0000313" key="2">
    <source>
        <dbReference type="Proteomes" id="UP001243009"/>
    </source>
</evidence>
<reference evidence="1 2" key="1">
    <citation type="submission" date="2023-08" db="EMBL/GenBank/DDBJ databases">
        <title>The draft genome sequence of Paracraurococcus sp. LOR1-02.</title>
        <authorList>
            <person name="Kingkaew E."/>
            <person name="Tanasupawat S."/>
        </authorList>
    </citation>
    <scope>NUCLEOTIDE SEQUENCE [LARGE SCALE GENOMIC DNA]</scope>
    <source>
        <strain evidence="1 2">LOR1-02</strain>
    </source>
</reference>
<keyword evidence="2" id="KW-1185">Reference proteome</keyword>
<dbReference type="Proteomes" id="UP001243009">
    <property type="component" value="Unassembled WGS sequence"/>
</dbReference>
<dbReference type="Pfam" id="PF00106">
    <property type="entry name" value="adh_short"/>
    <property type="match status" value="1"/>
</dbReference>
<dbReference type="PRINTS" id="PR00081">
    <property type="entry name" value="GDHRDH"/>
</dbReference>
<dbReference type="Gene3D" id="3.40.50.720">
    <property type="entry name" value="NAD(P)-binding Rossmann-like Domain"/>
    <property type="match status" value="1"/>
</dbReference>
<dbReference type="InterPro" id="IPR036291">
    <property type="entry name" value="NAD(P)-bd_dom_sf"/>
</dbReference>
<gene>
    <name evidence="1" type="ORF">Q7A36_12065</name>
</gene>
<dbReference type="InterPro" id="IPR002347">
    <property type="entry name" value="SDR_fam"/>
</dbReference>
<dbReference type="EMBL" id="JAUTWS010000009">
    <property type="protein sequence ID" value="MDO9709081.1"/>
    <property type="molecule type" value="Genomic_DNA"/>
</dbReference>
<proteinExistence type="predicted"/>
<organism evidence="1 2">
    <name type="scientific">Paracraurococcus lichenis</name>
    <dbReference type="NCBI Taxonomy" id="3064888"/>
    <lineage>
        <taxon>Bacteria</taxon>
        <taxon>Pseudomonadati</taxon>
        <taxon>Pseudomonadota</taxon>
        <taxon>Alphaproteobacteria</taxon>
        <taxon>Acetobacterales</taxon>
        <taxon>Roseomonadaceae</taxon>
        <taxon>Paracraurococcus</taxon>
    </lineage>
</organism>
<sequence length="286" mass="30833">MLGFLRGRADNRRARGPEVFIGAPDLQGLDRKEHRPAPRRIEGAAVAKRWRRGMMPDDRRRRGMPQALIIGAGDGLSASLARLLAREGYAVALAARNTAKLAALAAETGASTHACDAADAGQVAALFRAAGEEAEVVVYNPSYRTRGPIAELDPAEVQKSLQVCAFGAFLAVREAARRMEPRGRGTILLTGASAGVKGYPQSASFAMGKFALRGLAQSAARELHPKGVHVAHVVIDGGIRSARRPETGEDTMLDPDAIAATYWHLIGQPRSAWSWEIEVRPWVERF</sequence>
<dbReference type="PANTHER" id="PTHR43431">
    <property type="entry name" value="OXIDOREDUCTASE, SHORT CHAIN DEHYDROGENASE/REDUCTASE FAMILY (AFU_ORTHOLOGUE AFUA_5G14000)"/>
    <property type="match status" value="1"/>
</dbReference>
<dbReference type="RefSeq" id="WP_305103945.1">
    <property type="nucleotide sequence ID" value="NZ_JAUTWS010000009.1"/>
</dbReference>
<evidence type="ECO:0000313" key="1">
    <source>
        <dbReference type="EMBL" id="MDO9709081.1"/>
    </source>
</evidence>